<protein>
    <recommendedName>
        <fullName evidence="3">Nucleotidyltransferase</fullName>
    </recommendedName>
</protein>
<dbReference type="HOGENOM" id="CLU_118479_0_0_6"/>
<gene>
    <name evidence="1" type="ORF">OLEAN_C26540</name>
</gene>
<dbReference type="Proteomes" id="UP000032749">
    <property type="component" value="Chromosome"/>
</dbReference>
<dbReference type="InterPro" id="IPR010235">
    <property type="entry name" value="HepT"/>
</dbReference>
<reference evidence="1 2" key="1">
    <citation type="journal article" date="2013" name="Nat. Commun.">
        <title>Genome sequence and functional genomic analysis of the oil-degrading bacterium Oleispira antarctica.</title>
        <authorList>
            <person name="Kube M."/>
            <person name="Chernikova T.N."/>
            <person name="Al-Ramahi Y."/>
            <person name="Beloqui A."/>
            <person name="Lopez-Cortez N."/>
            <person name="Guazzaroni M.E."/>
            <person name="Heipieper H.J."/>
            <person name="Klages S."/>
            <person name="Kotsyurbenko O.R."/>
            <person name="Langer I."/>
            <person name="Nechitaylo T.Y."/>
            <person name="Lunsdorf H."/>
            <person name="Fernandez M."/>
            <person name="Juarez S."/>
            <person name="Ciordia S."/>
            <person name="Singer A."/>
            <person name="Kagan O."/>
            <person name="Egorova O."/>
            <person name="Petit P.A."/>
            <person name="Stogios P."/>
            <person name="Kim Y."/>
            <person name="Tchigvintsev A."/>
            <person name="Flick R."/>
            <person name="Denaro R."/>
            <person name="Genovese M."/>
            <person name="Albar J.P."/>
            <person name="Reva O.N."/>
            <person name="Martinez-Gomariz M."/>
            <person name="Tran H."/>
            <person name="Ferrer M."/>
            <person name="Savchenko A."/>
            <person name="Yakunin A.F."/>
            <person name="Yakimov M.M."/>
            <person name="Golyshina O.V."/>
            <person name="Reinhardt R."/>
            <person name="Golyshin P.N."/>
        </authorList>
    </citation>
    <scope>NUCLEOTIDE SEQUENCE [LARGE SCALE GENOMIC DNA]</scope>
</reference>
<accession>R4YPI9</accession>
<dbReference type="STRING" id="698738.OLEAN_C26540"/>
<organism evidence="1 2">
    <name type="scientific">Oleispira antarctica RB-8</name>
    <dbReference type="NCBI Taxonomy" id="698738"/>
    <lineage>
        <taxon>Bacteria</taxon>
        <taxon>Pseudomonadati</taxon>
        <taxon>Pseudomonadota</taxon>
        <taxon>Gammaproteobacteria</taxon>
        <taxon>Oceanospirillales</taxon>
        <taxon>Oceanospirillaceae</taxon>
        <taxon>Oleispira</taxon>
    </lineage>
</organism>
<dbReference type="Gene3D" id="1.20.120.330">
    <property type="entry name" value="Nucleotidyltransferases domain 2"/>
    <property type="match status" value="1"/>
</dbReference>
<name>R4YPI9_OLEAN</name>
<evidence type="ECO:0000313" key="1">
    <source>
        <dbReference type="EMBL" id="CCK76830.1"/>
    </source>
</evidence>
<sequence length="140" mass="16518">MTIDTHFFKRRILTLEQAHKLLQESEVDSIQYEMYRSACVKEFELILEQAGKLLKKCLKPYFHSPKAVDKLVFKDIFRQAAQHDLITIESVERWIEYRDNRNNTAHDYGVKFAETTLILLPQFIQDASALEQVIQQQTND</sequence>
<proteinExistence type="predicted"/>
<keyword evidence="2" id="KW-1185">Reference proteome</keyword>
<dbReference type="EMBL" id="FO203512">
    <property type="protein sequence ID" value="CCK76830.1"/>
    <property type="molecule type" value="Genomic_DNA"/>
</dbReference>
<dbReference type="KEGG" id="oai:OLEAN_C26540"/>
<dbReference type="SUPFAM" id="SSF81593">
    <property type="entry name" value="Nucleotidyltransferase substrate binding subunit/domain"/>
    <property type="match status" value="1"/>
</dbReference>
<dbReference type="OrthoDB" id="9810452at2"/>
<evidence type="ECO:0000313" key="2">
    <source>
        <dbReference type="Proteomes" id="UP000032749"/>
    </source>
</evidence>
<dbReference type="AlphaFoldDB" id="R4YPI9"/>
<dbReference type="Pfam" id="PF08780">
    <property type="entry name" value="NTase_sub_bind"/>
    <property type="match status" value="1"/>
</dbReference>
<evidence type="ECO:0008006" key="3">
    <source>
        <dbReference type="Google" id="ProtNLM"/>
    </source>
</evidence>